<dbReference type="InterPro" id="IPR013736">
    <property type="entry name" value="Xaa-Pro_dipept_C"/>
</dbReference>
<evidence type="ECO:0000313" key="3">
    <source>
        <dbReference type="EMBL" id="MFD2139584.1"/>
    </source>
</evidence>
<dbReference type="Gene3D" id="1.10.3020.20">
    <property type="match status" value="1"/>
</dbReference>
<evidence type="ECO:0000259" key="2">
    <source>
        <dbReference type="SMART" id="SM00939"/>
    </source>
</evidence>
<accession>A0ABW4YTA0</accession>
<dbReference type="InterPro" id="IPR050585">
    <property type="entry name" value="Xaa-Pro_dipeptidyl-ppase/CocE"/>
</dbReference>
<proteinExistence type="predicted"/>
<dbReference type="EMBL" id="JBHUHD010000001">
    <property type="protein sequence ID" value="MFD2139584.1"/>
    <property type="molecule type" value="Genomic_DNA"/>
</dbReference>
<dbReference type="SMART" id="SM00939">
    <property type="entry name" value="PepX_C"/>
    <property type="match status" value="1"/>
</dbReference>
<dbReference type="Gene3D" id="3.40.50.1820">
    <property type="entry name" value="alpha/beta hydrolase"/>
    <property type="match status" value="1"/>
</dbReference>
<dbReference type="Gene3D" id="2.60.120.260">
    <property type="entry name" value="Galactose-binding domain-like"/>
    <property type="match status" value="1"/>
</dbReference>
<sequence length="595" mass="66295">MDNRTANGRAAPDPAARASEIRDGMRIDWDVPIAMDDGLVLRADVYRPVAEGRHPVLITYGPYAKGLAFQEGYPSAWERMSARHPDVTAHSSNLYQSWEVVDPEKWVREGYACVRVDSRGCGGSPGYIDPFSPRETRDYHDCIEWAGTQPWSNGKVGLNGISYFGSNQWHVASLQPPHLAAMCIWEGAADWYRDMTHHGGILSTFWANWYDMQVKTVQHGIGERGRRSRVHGGLVCGPLELGEEELARNRCDFGDEIRAHPLDDAYHQARSPDWDRVVTPFLSCANWGGAGLHARGNFEGFVRAAAPRKWLEVHGIEHWTEFYTDYGRTLQLRFFDHFLKGEDNGWDREPPVLLQVRHPGERFVPRKEGEWPIARTQWSAFHLDPDGLRLSPHPPTASGTVRFEAMGEGVTFLSGPLAEETELTGPSALRLAVSSSTGDCDIFAVLRVFAADMKEVVFQGAIDPHTPVAQGWLRASHRKVDPVLSRPYRPYHVHDEIEPLTPDEPVMLDIEIWPTSIVIPAGARIGLTLRGRDYVYGGGSGGRLSAFKNELTGCGPFLHDDPLDRPPEIFAGTTTLHFGASAPGQLLLPRVPPAR</sequence>
<dbReference type="SUPFAM" id="SSF49785">
    <property type="entry name" value="Galactose-binding domain-like"/>
    <property type="match status" value="1"/>
</dbReference>
<reference evidence="4" key="1">
    <citation type="journal article" date="2019" name="Int. J. Syst. Evol. Microbiol.">
        <title>The Global Catalogue of Microorganisms (GCM) 10K type strain sequencing project: providing services to taxonomists for standard genome sequencing and annotation.</title>
        <authorList>
            <consortium name="The Broad Institute Genomics Platform"/>
            <consortium name="The Broad Institute Genome Sequencing Center for Infectious Disease"/>
            <person name="Wu L."/>
            <person name="Ma J."/>
        </authorList>
    </citation>
    <scope>NUCLEOTIDE SEQUENCE [LARGE SCALE GENOMIC DNA]</scope>
    <source>
        <strain evidence="4">CCM 7435</strain>
    </source>
</reference>
<comment type="caution">
    <text evidence="3">The sequence shown here is derived from an EMBL/GenBank/DDBJ whole genome shotgun (WGS) entry which is preliminary data.</text>
</comment>
<keyword evidence="1 3" id="KW-0378">Hydrolase</keyword>
<dbReference type="PANTHER" id="PTHR43056">
    <property type="entry name" value="PEPTIDASE S9 PROLYL OLIGOPEPTIDASE"/>
    <property type="match status" value="1"/>
</dbReference>
<dbReference type="Pfam" id="PF08530">
    <property type="entry name" value="PepX_C"/>
    <property type="match status" value="1"/>
</dbReference>
<dbReference type="InterPro" id="IPR008979">
    <property type="entry name" value="Galactose-bd-like_sf"/>
</dbReference>
<keyword evidence="4" id="KW-1185">Reference proteome</keyword>
<feature type="domain" description="Xaa-Pro dipeptidyl-peptidase C-terminal" evidence="2">
    <location>
        <begin position="332"/>
        <end position="587"/>
    </location>
</feature>
<dbReference type="PANTHER" id="PTHR43056:SF10">
    <property type="entry name" value="COCE_NOND FAMILY, PUTATIVE (AFU_ORTHOLOGUE AFUA_7G00600)-RELATED"/>
    <property type="match status" value="1"/>
</dbReference>
<dbReference type="InterPro" id="IPR000383">
    <property type="entry name" value="Xaa-Pro-like_dom"/>
</dbReference>
<gene>
    <name evidence="3" type="ORF">ACFSNC_04160</name>
</gene>
<dbReference type="InterPro" id="IPR005674">
    <property type="entry name" value="CocE/Ser_esterase"/>
</dbReference>
<dbReference type="InterPro" id="IPR029058">
    <property type="entry name" value="AB_hydrolase_fold"/>
</dbReference>
<name>A0ABW4YTA0_9HYPH</name>
<dbReference type="Proteomes" id="UP001597299">
    <property type="component" value="Unassembled WGS sequence"/>
</dbReference>
<protein>
    <submittedName>
        <fullName evidence="3">CocE/NonD family hydrolase</fullName>
    </submittedName>
</protein>
<dbReference type="RefSeq" id="WP_213352059.1">
    <property type="nucleotide sequence ID" value="NZ_JAHBGB010000019.1"/>
</dbReference>
<organism evidence="3 4">
    <name type="scientific">Ancylobacter oerskovii</name>
    <dbReference type="NCBI Taxonomy" id="459519"/>
    <lineage>
        <taxon>Bacteria</taxon>
        <taxon>Pseudomonadati</taxon>
        <taxon>Pseudomonadota</taxon>
        <taxon>Alphaproteobacteria</taxon>
        <taxon>Hyphomicrobiales</taxon>
        <taxon>Xanthobacteraceae</taxon>
        <taxon>Ancylobacter</taxon>
    </lineage>
</organism>
<dbReference type="Pfam" id="PF02129">
    <property type="entry name" value="Peptidase_S15"/>
    <property type="match status" value="1"/>
</dbReference>
<dbReference type="SUPFAM" id="SSF53474">
    <property type="entry name" value="alpha/beta-Hydrolases"/>
    <property type="match status" value="1"/>
</dbReference>
<evidence type="ECO:0000313" key="4">
    <source>
        <dbReference type="Proteomes" id="UP001597299"/>
    </source>
</evidence>
<evidence type="ECO:0000256" key="1">
    <source>
        <dbReference type="ARBA" id="ARBA00022801"/>
    </source>
</evidence>
<dbReference type="NCBIfam" id="TIGR00976">
    <property type="entry name" value="CocE_NonD"/>
    <property type="match status" value="1"/>
</dbReference>
<dbReference type="GO" id="GO:0016787">
    <property type="term" value="F:hydrolase activity"/>
    <property type="evidence" value="ECO:0007669"/>
    <property type="project" value="UniProtKB-KW"/>
</dbReference>